<keyword evidence="5" id="KW-0997">Cell inner membrane</keyword>
<dbReference type="PANTHER" id="PTHR32063">
    <property type="match status" value="1"/>
</dbReference>
<dbReference type="Gene3D" id="1.20.1640.10">
    <property type="entry name" value="Multidrug efflux transporter AcrB transmembrane domain"/>
    <property type="match status" value="2"/>
</dbReference>
<evidence type="ECO:0000256" key="3">
    <source>
        <dbReference type="ARBA" id="ARBA00022448"/>
    </source>
</evidence>
<dbReference type="InterPro" id="IPR027463">
    <property type="entry name" value="AcrB_DN_DC_subdom"/>
</dbReference>
<dbReference type="SUPFAM" id="SSF82866">
    <property type="entry name" value="Multidrug efflux transporter AcrB transmembrane domain"/>
    <property type="match status" value="2"/>
</dbReference>
<keyword evidence="4" id="KW-1003">Cell membrane</keyword>
<dbReference type="SUPFAM" id="SSF82693">
    <property type="entry name" value="Multidrug efflux transporter AcrB pore domain, PN1, PN2, PC1 and PC2 subdomains"/>
    <property type="match status" value="4"/>
</dbReference>
<comment type="subcellular location">
    <subcellularLocation>
        <location evidence="1">Cell inner membrane</location>
        <topology evidence="1">Multi-pass membrane protein</topology>
    </subcellularLocation>
</comment>
<evidence type="ECO:0000256" key="1">
    <source>
        <dbReference type="ARBA" id="ARBA00004429"/>
    </source>
</evidence>
<accession>A0A0J7J254</accession>
<evidence type="ECO:0000313" key="10">
    <source>
        <dbReference type="EMBL" id="KMQ72094.1"/>
    </source>
</evidence>
<dbReference type="Gene3D" id="3.30.2090.10">
    <property type="entry name" value="Multidrug efflux transporter AcrB TolC docking domain, DN and DC subdomains"/>
    <property type="match status" value="2"/>
</dbReference>
<feature type="transmembrane region" description="Helical" evidence="9">
    <location>
        <begin position="364"/>
        <end position="384"/>
    </location>
</feature>
<dbReference type="RefSeq" id="WP_048498719.1">
    <property type="nucleotide sequence ID" value="NZ_LFNG01000004.1"/>
</dbReference>
<dbReference type="OrthoDB" id="9758940at2"/>
<dbReference type="FunFam" id="1.20.1640.10:FF:000001">
    <property type="entry name" value="Efflux pump membrane transporter"/>
    <property type="match status" value="1"/>
</dbReference>
<comment type="similarity">
    <text evidence="2">Belongs to the resistance-nodulation-cell division (RND) (TC 2.A.6) family.</text>
</comment>
<dbReference type="GO" id="GO:0009636">
    <property type="term" value="P:response to toxic substance"/>
    <property type="evidence" value="ECO:0007669"/>
    <property type="project" value="UniProtKB-ARBA"/>
</dbReference>
<keyword evidence="6 9" id="KW-0812">Transmembrane</keyword>
<keyword evidence="7 9" id="KW-1133">Transmembrane helix</keyword>
<feature type="transmembrane region" description="Helical" evidence="9">
    <location>
        <begin position="390"/>
        <end position="415"/>
    </location>
</feature>
<dbReference type="GO" id="GO:0042910">
    <property type="term" value="F:xenobiotic transmembrane transporter activity"/>
    <property type="evidence" value="ECO:0007669"/>
    <property type="project" value="TreeGrafter"/>
</dbReference>
<proteinExistence type="inferred from homology"/>
<keyword evidence="11" id="KW-1185">Reference proteome</keyword>
<dbReference type="SUPFAM" id="SSF82714">
    <property type="entry name" value="Multidrug efflux transporter AcrB TolC docking domain, DN and DC subdomains"/>
    <property type="match status" value="2"/>
</dbReference>
<dbReference type="GO" id="GO:0005886">
    <property type="term" value="C:plasma membrane"/>
    <property type="evidence" value="ECO:0007669"/>
    <property type="project" value="UniProtKB-SubCell"/>
</dbReference>
<dbReference type="STRING" id="1304281.ACM44_03495"/>
<evidence type="ECO:0000256" key="2">
    <source>
        <dbReference type="ARBA" id="ARBA00010942"/>
    </source>
</evidence>
<dbReference type="Gene3D" id="3.30.70.1430">
    <property type="entry name" value="Multidrug efflux transporter AcrB pore domain"/>
    <property type="match status" value="2"/>
</dbReference>
<evidence type="ECO:0000256" key="9">
    <source>
        <dbReference type="SAM" id="Phobius"/>
    </source>
</evidence>
<evidence type="ECO:0000256" key="6">
    <source>
        <dbReference type="ARBA" id="ARBA00022692"/>
    </source>
</evidence>
<dbReference type="Gene3D" id="3.30.70.1440">
    <property type="entry name" value="Multidrug efflux transporter AcrB pore domain"/>
    <property type="match status" value="1"/>
</dbReference>
<dbReference type="Pfam" id="PF00873">
    <property type="entry name" value="ACR_tran"/>
    <property type="match status" value="1"/>
</dbReference>
<name>A0A0J7J254_9FLAO</name>
<dbReference type="PANTHER" id="PTHR32063:SF9">
    <property type="entry name" value="SIMILAR TO MULTIDRUG RESISTANCE PROTEIN MEXB"/>
    <property type="match status" value="1"/>
</dbReference>
<feature type="transmembrane region" description="Helical" evidence="9">
    <location>
        <begin position="1008"/>
        <end position="1030"/>
    </location>
</feature>
<keyword evidence="8 9" id="KW-0472">Membrane</keyword>
<evidence type="ECO:0000313" key="11">
    <source>
        <dbReference type="Proteomes" id="UP000035900"/>
    </source>
</evidence>
<feature type="transmembrane region" description="Helical" evidence="9">
    <location>
        <begin position="928"/>
        <end position="952"/>
    </location>
</feature>
<dbReference type="GO" id="GO:0015562">
    <property type="term" value="F:efflux transmembrane transporter activity"/>
    <property type="evidence" value="ECO:0007669"/>
    <property type="project" value="InterPro"/>
</dbReference>
<feature type="transmembrane region" description="Helical" evidence="9">
    <location>
        <begin position="338"/>
        <end position="357"/>
    </location>
</feature>
<gene>
    <name evidence="10" type="ORF">ACM44_03495</name>
</gene>
<dbReference type="PRINTS" id="PR00702">
    <property type="entry name" value="ACRIFLAVINRP"/>
</dbReference>
<dbReference type="InterPro" id="IPR004764">
    <property type="entry name" value="MdtF-like"/>
</dbReference>
<evidence type="ECO:0000256" key="7">
    <source>
        <dbReference type="ARBA" id="ARBA00022989"/>
    </source>
</evidence>
<dbReference type="NCBIfam" id="TIGR00915">
    <property type="entry name" value="2A0602"/>
    <property type="match status" value="1"/>
</dbReference>
<reference evidence="10 11" key="1">
    <citation type="journal article" date="2004" name="Int. J. Syst. Evol. Microbiol.">
        <title>Kaistella koreensis gen. nov., sp. nov., a novel member of the Chryseobacterium-Bergeyella-Riemerella branch.</title>
        <authorList>
            <person name="Kim M.K."/>
            <person name="Im W.T."/>
            <person name="Shin Y.K."/>
            <person name="Lim J.H."/>
            <person name="Kim S.H."/>
            <person name="Lee B.C."/>
            <person name="Park M.Y."/>
            <person name="Lee K.Y."/>
            <person name="Lee S.T."/>
        </authorList>
    </citation>
    <scope>NUCLEOTIDE SEQUENCE [LARGE SCALE GENOMIC DNA]</scope>
    <source>
        <strain evidence="10 11">CCUG 49689</strain>
    </source>
</reference>
<feature type="transmembrane region" description="Helical" evidence="9">
    <location>
        <begin position="897"/>
        <end position="916"/>
    </location>
</feature>
<dbReference type="AlphaFoldDB" id="A0A0J7J254"/>
<feature type="transmembrane region" description="Helical" evidence="9">
    <location>
        <begin position="872"/>
        <end position="890"/>
    </location>
</feature>
<dbReference type="Gene3D" id="3.30.70.1320">
    <property type="entry name" value="Multidrug efflux transporter AcrB pore domain like"/>
    <property type="match status" value="1"/>
</dbReference>
<dbReference type="Proteomes" id="UP000035900">
    <property type="component" value="Unassembled WGS sequence"/>
</dbReference>
<feature type="transmembrane region" description="Helical" evidence="9">
    <location>
        <begin position="973"/>
        <end position="996"/>
    </location>
</feature>
<evidence type="ECO:0000256" key="5">
    <source>
        <dbReference type="ARBA" id="ARBA00022519"/>
    </source>
</evidence>
<feature type="transmembrane region" description="Helical" evidence="9">
    <location>
        <begin position="541"/>
        <end position="557"/>
    </location>
</feature>
<dbReference type="PATRIC" id="fig|1304281.5.peg.755"/>
<sequence>MVKHFINRPVFASVVSILIVILGILGLQALPVTQYPDIAPPTVSISANYTGASAETVMNSVVIPIEEQVNGVEGMDYISSSAGNDGSARIQVFFKQGINPDIAAVEVQNKVQRAIPLLPADVTRSGVTVQKQRTSALMFLSFYTENPDLNEVWLQNYLNINVIPELKRVNGVGEAQAFGGKNFSMRVWIDPAKMAAYGLQPTDVTAAINEQSREAAAGQLGQNSGSAFEYVITYKGKFNEEQDYGDIILKSLGNGQFLRLKDVADIKLDAQSYTTVGENNGRSSVSMGIFQTPGSNAQTIINDIKKFLEENSKTLPKGIGYTINFDTNDFLEASIGKVVTTLLEAFLLVFLVVYIFLQDFRSTLIPAIAVPVSIVGSFFFLNLFGYSLNLLTLFALVLAIGIVVDDAIVVVEAVHAKMEHGITDAKKATVSAMDEITNAIISITLVMAAVFIPVTFITGPTGVFYQQFGITLIVAILISAVNALTLSPVLCSLFLKPNPSHHQEYAQLSFMQKFFYKFNVAFKAATNRYGRAFIFLLRHKWVTLIIFGLGGLFFWWSNSNMPKGFIPKEDRGIIFTDISLPPGASMERTYNVLKGLQEDARKIPGVANVTFTASRGFMSGSGSNTGQAFVRLKPFAERAHDADLSVETITKKLFGIASKYPDAKIVFFSPPSVPGFGSSDGFAAVLLDKSGGDLKELDNVSKNYISALMERPEIQFANTSFNTNYPQYEMVIDVPKAKEVGVNVSDILSTMQGYVGGVYAADFSKYGKQFRVMVQAFPDSRKEPNDLNSIFVRTASGQMTPISQFVTMEKTFGPKSVERYNLFTSISISGSNNPGFSTGDAIKAVQEVAAQKLPSDYVVEFTGLSKEELNSGSQTAIIFVLSLVFVYFILAAQYESFLLPLAVIISLPLGVAGAYFGQKIAGLENNIYFQIALIMLVGLLAKNAILIVEFAVQRRHHGETLAMSAINAAKARLRPILMTSFAFIFGMLPLVFASGIGKVGNQSIGTGAAAGLLIGTFFGLIAIPVLYVIFQWLQEKIKPIKENEIHLAE</sequence>
<organism evidence="10 11">
    <name type="scientific">Chryseobacterium koreense CCUG 49689</name>
    <dbReference type="NCBI Taxonomy" id="1304281"/>
    <lineage>
        <taxon>Bacteria</taxon>
        <taxon>Pseudomonadati</taxon>
        <taxon>Bacteroidota</taxon>
        <taxon>Flavobacteriia</taxon>
        <taxon>Flavobacteriales</taxon>
        <taxon>Weeksellaceae</taxon>
        <taxon>Chryseobacterium group</taxon>
        <taxon>Chryseobacterium</taxon>
    </lineage>
</organism>
<protein>
    <submittedName>
        <fullName evidence="10">Multidrug transporter AcrB</fullName>
    </submittedName>
</protein>
<keyword evidence="3" id="KW-0813">Transport</keyword>
<evidence type="ECO:0000256" key="4">
    <source>
        <dbReference type="ARBA" id="ARBA00022475"/>
    </source>
</evidence>
<dbReference type="FunFam" id="3.30.70.1430:FF:000001">
    <property type="entry name" value="Efflux pump membrane transporter"/>
    <property type="match status" value="1"/>
</dbReference>
<dbReference type="EMBL" id="LFNG01000004">
    <property type="protein sequence ID" value="KMQ72094.1"/>
    <property type="molecule type" value="Genomic_DNA"/>
</dbReference>
<comment type="caution">
    <text evidence="10">The sequence shown here is derived from an EMBL/GenBank/DDBJ whole genome shotgun (WGS) entry which is preliminary data.</text>
</comment>
<dbReference type="InterPro" id="IPR001036">
    <property type="entry name" value="Acrflvin-R"/>
</dbReference>
<feature type="transmembrane region" description="Helical" evidence="9">
    <location>
        <begin position="468"/>
        <end position="495"/>
    </location>
</feature>
<feature type="transmembrane region" description="Helical" evidence="9">
    <location>
        <begin position="436"/>
        <end position="456"/>
    </location>
</feature>
<evidence type="ECO:0000256" key="8">
    <source>
        <dbReference type="ARBA" id="ARBA00023136"/>
    </source>
</evidence>